<accession>A0AAJ0U3F5</accession>
<evidence type="ECO:0000256" key="1">
    <source>
        <dbReference type="SAM" id="SignalP"/>
    </source>
</evidence>
<reference evidence="3" key="2">
    <citation type="journal article" date="2020" name="Microorganisms">
        <title>Osmotic Adaptation and Compatible Solute Biosynthesis of Phototrophic Bacteria as Revealed from Genome Analyses.</title>
        <authorList>
            <person name="Imhoff J.F."/>
            <person name="Rahn T."/>
            <person name="Kunzel S."/>
            <person name="Keller A."/>
            <person name="Neulinger S.C."/>
        </authorList>
    </citation>
    <scope>NUCLEOTIDE SEQUENCE</scope>
    <source>
        <strain evidence="3">DSM 11080</strain>
    </source>
</reference>
<gene>
    <name evidence="3" type="ORF">CKO40_08130</name>
</gene>
<dbReference type="InterPro" id="IPR012334">
    <property type="entry name" value="Pectin_lyas_fold"/>
</dbReference>
<dbReference type="RefSeq" id="WP_200345711.1">
    <property type="nucleotide sequence ID" value="NZ_NRSJ01000011.1"/>
</dbReference>
<dbReference type="InterPro" id="IPR021026">
    <property type="entry name" value="Filamn_hemagglutn_DUF3739"/>
</dbReference>
<reference evidence="3" key="1">
    <citation type="submission" date="2017-08" db="EMBL/GenBank/DDBJ databases">
        <authorList>
            <person name="Imhoff J.F."/>
            <person name="Rahn T."/>
            <person name="Kuenzel S."/>
            <person name="Neulinger S.C."/>
        </authorList>
    </citation>
    <scope>NUCLEOTIDE SEQUENCE</scope>
    <source>
        <strain evidence="3">DSM 11080</strain>
    </source>
</reference>
<keyword evidence="4" id="KW-1185">Reference proteome</keyword>
<dbReference type="PANTHER" id="PTHR12338">
    <property type="entry name" value="AUTOTRANSPORTER"/>
    <property type="match status" value="1"/>
</dbReference>
<evidence type="ECO:0000259" key="2">
    <source>
        <dbReference type="SMART" id="SM00912"/>
    </source>
</evidence>
<dbReference type="Pfam" id="PF12545">
    <property type="entry name" value="DUF3739"/>
    <property type="match status" value="1"/>
</dbReference>
<feature type="domain" description="Filamentous haemagglutinin FhaB/tRNA nuclease CdiA-like TPS" evidence="2">
    <location>
        <begin position="42"/>
        <end position="144"/>
    </location>
</feature>
<organism evidence="3 4">
    <name type="scientific">Halochromatium glycolicum</name>
    <dbReference type="NCBI Taxonomy" id="85075"/>
    <lineage>
        <taxon>Bacteria</taxon>
        <taxon>Pseudomonadati</taxon>
        <taxon>Pseudomonadota</taxon>
        <taxon>Gammaproteobacteria</taxon>
        <taxon>Chromatiales</taxon>
        <taxon>Chromatiaceae</taxon>
        <taxon>Halochromatium</taxon>
    </lineage>
</organism>
<comment type="caution">
    <text evidence="3">The sequence shown here is derived from an EMBL/GenBank/DDBJ whole genome shotgun (WGS) entry which is preliminary data.</text>
</comment>
<proteinExistence type="predicted"/>
<dbReference type="Pfam" id="PF05860">
    <property type="entry name" value="TPS"/>
    <property type="match status" value="1"/>
</dbReference>
<dbReference type="SUPFAM" id="SSF51126">
    <property type="entry name" value="Pectin lyase-like"/>
    <property type="match status" value="1"/>
</dbReference>
<evidence type="ECO:0000313" key="3">
    <source>
        <dbReference type="EMBL" id="MBK1704506.1"/>
    </source>
</evidence>
<dbReference type="Gene3D" id="2.160.20.10">
    <property type="entry name" value="Single-stranded right-handed beta-helix, Pectin lyase-like"/>
    <property type="match status" value="2"/>
</dbReference>
<dbReference type="NCBIfam" id="TIGR01901">
    <property type="entry name" value="adhes_NPXG"/>
    <property type="match status" value="1"/>
</dbReference>
<protein>
    <recommendedName>
        <fullName evidence="2">Filamentous haemagglutinin FhaB/tRNA nuclease CdiA-like TPS domain-containing protein</fullName>
    </recommendedName>
</protein>
<dbReference type="InterPro" id="IPR050909">
    <property type="entry name" value="Bact_Autotransporter_VF"/>
</dbReference>
<feature type="signal peptide" evidence="1">
    <location>
        <begin position="1"/>
        <end position="20"/>
    </location>
</feature>
<dbReference type="EMBL" id="NRSJ01000011">
    <property type="protein sequence ID" value="MBK1704506.1"/>
    <property type="molecule type" value="Genomic_DNA"/>
</dbReference>
<dbReference type="InterPro" id="IPR008638">
    <property type="entry name" value="FhaB/CdiA-like_TPS"/>
</dbReference>
<dbReference type="Proteomes" id="UP001296776">
    <property type="component" value="Unassembled WGS sequence"/>
</dbReference>
<dbReference type="InterPro" id="IPR011050">
    <property type="entry name" value="Pectin_lyase_fold/virulence"/>
</dbReference>
<name>A0AAJ0U3F5_9GAMM</name>
<sequence>MRRCTAVLIALAGAGPSLLAASEPPAGLPRVFPTDHAQFRFDGASRRYLNDNQLRIDQTADRAILHWQSFDIAPGKAVEFRQPSQNSIALNRVLGDGGRSLIDGQLTANGRIFLINQNGILFGNNARVNVHSLIASTLDIEDTVYEDVGFVNAINRPDAGANDYLTSPETFAAFDKRHNADPTAEMGAIECAPGCTIVSGQNGRVMLFAPSVVNRGSISSPEGQIVLAAPDDRVYIAAEDSEFRGLLVEVKTGAEPTADAPYRGVHNFGELIAERGNISLVGMAVNQSGLVRATTSVSLNGSIRLMAQDMSGPDGDLSPSAPRSSVADNAGTLTLGPGSVTEVVPETSGVLAPDAQAQSRSEIRLRGKEVTLRSGSRVIAPGGDVLVQALVNPNRRGTDLGQVRAPAEDGPEILSESGAIVDVSGYDQTQVSVARNFVQVEARGNELADSPLQRDGPIRNQTLTVDIRRGTDFLNIDSAVAAALMRDAGERLSVGGTIRLESTGRIRVAPGAVLDISGGMVTYTGDTVSTSKLISADGRVVDISDADPNVRYRRVLGDLEVNHEKWGIREVFPSLLGSSFERGYVEGKDAGELILSAPDIIFEGDLLAASIAGDYQRYRPALAAGVAAYARPFDQVPLGGRLTFNLLDRRFPDLFIGGLSDEDARNDYPASSIEAVVLSPALFTQSGLSRARLTSTGRIILNESIQLPAYGELELSGAQVLVSADVRIPGGDVAITRQTGFSGSGDFSEEALDLASLGRIGGIIDVSGTWTNDSELIEGASRTGPIVTEGGRIRIGAALDGSDDNRALTGVEIAANASLDVSGGAHLSVDGAFTGGRAGEILLKSGSKDGDLPSRLEILGELRGFGMASGGTLEIATDEILIGTIQGAASAGFGLNGAERFRTVDSEVLTDWERRALAGDDPVWRGLEQWGTADSLSEDQLSAWDLSLAIGEGIARNLLVVDAGIFQRGGFQSFSLRSNRAGLGVLPGTEIRLQAANPVPAAWSVALVPSGDSIAHFAEPALLNDYDRQPVDLSLSSSSTGALNLGSGASIIGDPGARVALTSVASLFIDGTIDAPAGTVEVQQTGAEGSFDAARKVWLGSQARLLAPGAVRVDPASRMGQQVGEVLDAGRVSVRADQGSLIGSEGALINVDAVSAELNVGLGGVGPRVRVGARAGQIELSASESLAYRGRLSGRGVLDEEPGSLTVTLSAETRGRSATALLQTPVFDLGPDIALMQDFRGVLPGPGKPIGDDLQNRAFVPVGQIEPGGFASLRVAVRSSSDGVDDAPGRDPDAEVLPVPDTLDSLPIIEFTGDLTLGLAGSLVLDAAILRSTGDHEVVLEAPHVAIGSSDTRVHLDGSVPDVILDANGVAQQNAGQRLDLLPVAGGSRLRIEADLIELVGELVTQGFGDAGSGTPGVVLSAAADLRMRGVRADRKEVYEGLFRTAGDLSILARRVYPTTLTDFELRVVGAGGTLRIDPRDASIPSAPLSLGGTLQVHADVIRQNGNVFAPLGALSLEAGSVLQLGAASLTSTSAYGVAAPFFRTQPGGDLLVPRSSPDELNLVFVESVEIPAFERRLPEQSLSLKGPAIEIAEGARFDLRGGTDAKATEFIPGPGGSRDILLADLDSGSGVEANPSFAIVPGLNGFAPYDPLETPASESVQGIGIGDTLVLEEGLPGLPAGEYAVLPARYALFGGYLVTPLAGTQDLGAGVGMSSADGSPVVAGRFGSAGSATLSSRSQGFVIASAARVHERAEYLETPLGDLYQSSMPRSPRDAGALTIEAGSALTLGGRIVQGGDPAGRGPQVDIIADAISVLPSREAATGRGVELLVEQIERLGAESLLIGGRRSLTSDGLSVSPKAEALTVASGVRLEVPELILVADRLRVETASSGVGTTLLASSGAATDDGGVLRIDGSDGGGDAAALAVSNRRLTFDRTGSTESLTGYLSVGSGTLLRAPGAVVADVAGDADFAAAIDGRRAIVSLGASSISLGAVEGLGLTGGMILSNPRLSGIAGGDLRLRSDSVVTVYGSLPGAGASEDIDFARLAIDAQGIVGAGNADDLARLVADEIQLSNRSGGTLAASGLSPSAGGLSLSAERLILGGGDFTIQGFGDLALRAGDYVLMAGDGELSAEAPVTLNAPVISATQGVDAAIRALGADLVISGGRADALAGGSTGLGSELLLAGNNVTFGGHLLLPSGRVDLLAQQDLMIGSGAVLSAAGLTVDFGATMVGTPGGTIRLRSENGSIRVASNAELNVSPSPVEGSAGEVLINAPAGTFSVAPGARFLSGRDGGGLLLDASQLEVAGVASDAAYGQLNQLLGWDFSSRRHVRLRSQSITLGESEVVRAHEVRAVSDTGDVTIAGTIDASGRNPGSMSEDGGTIVLAAGDSVTLEPTAVLRARGASDGAGNPAPGTEGGRIDFFALDSDGSDPLGASDAVYLKSGAIIDVTGGPSGTPGTKDRVVVAPRQSGGNVLVHTRRLDVDGNGQTETLVLGDMDAQVWGAQRSELVGTQVVGIGDKVGTMTFDLDRALDSDGIFDDASITAGDIAAIKTEIDQFVQNANTTAGGFQVVPGLVLESPDGLILEDAWDFYQGWHFQKSANDPVIAGELTLRAAGDLALADDLTDSFFDQPGHRIPVLNIVLVPDYPDRVAVATQVDADGNPLPPPSWGYRLVAGADTSSADLSAAIGGIGDLWLQGRVRTGTADIEVVAGDDLTLEPGAAIYTAGHNLGLSDNVTAVLPGSGPFDTEFYFNSWLGGGAQFVTDGGDVRITAGGDVEAEAVQGLPTVWQPRIGEAFIGTGNDLANDAGAVPAHWGIAFDRFTDGIGALGGGTVELRVGGSLVDVAVAVPTTGRAIAGVEDANIPGSEKFGEALETTEVAGGGKLLVALGGDLEGGSLHLGSGLAHVQVGDRVVAGSSDALRLYAGFDAQMQVLATGDLDVGGISDPTTVNLSDTQAAYEAQKPAPDPSIIANTEAYFRSLFYTYSETAGVDLHSLASDVTLSGPGFVGQLPPVLRAVSHGRDVALAGDFSQYPSPQGQIELLAAANLTGSNSKLAQSDQDSALLPSIDKPSTSDLVSEHALVPVHIDDERPNLFVALEGSVTALDSPRWRLELAKSSIFQAGQDLSNLSVDVQNVRSRDVSLFSAGRDIVQDTVRNPITSDFDVPAEGTNKDFVTKYQIAGPGAAMFIAGRSIALGTSDGIESVGDADNRVLADEGANLLLLAGVGDGPAYDAFLETYLLNDDTYTSAGGACASWSCSSTLNAFLGTLGVEVANGDPLATFQSLNPRQQRLFVAKMLLNELKESGTDATTSGSEDYSRGFAAIETLFPNRAGDGGISLLLSQVQTLDGGDIEMLVPAGSINAGAANSDIIAKGPEDLGIVAALNGDIGIFVEGDLLVNSTRAFALQGDLLVWSSSGSIDAGKGAKTVSSIPNPIYRIGPTGESIIELPPAIEGSGLQGVNVVLFAPRGVVNAGDAGIRAAQDLTVGATAIEGADNIDIGGFAVGFSLGPPPSVAVGLTGATGVAASTSKAAENATASQVASRADESGAQAGQGMAVIDVEVVGFGDG</sequence>
<keyword evidence="1" id="KW-0732">Signal</keyword>
<feature type="chain" id="PRO_5042507167" description="Filamentous haemagglutinin FhaB/tRNA nuclease CdiA-like TPS domain-containing protein" evidence="1">
    <location>
        <begin position="21"/>
        <end position="3567"/>
    </location>
</feature>
<dbReference type="SMART" id="SM00912">
    <property type="entry name" value="Haemagg_act"/>
    <property type="match status" value="1"/>
</dbReference>
<evidence type="ECO:0000313" key="4">
    <source>
        <dbReference type="Proteomes" id="UP001296776"/>
    </source>
</evidence>
<dbReference type="PANTHER" id="PTHR12338:SF5">
    <property type="entry name" value="ANTIGEN 43-RELATED"/>
    <property type="match status" value="1"/>
</dbReference>